<organism evidence="11 12">
    <name type="scientific">Oopsacas minuta</name>
    <dbReference type="NCBI Taxonomy" id="111878"/>
    <lineage>
        <taxon>Eukaryota</taxon>
        <taxon>Metazoa</taxon>
        <taxon>Porifera</taxon>
        <taxon>Hexactinellida</taxon>
        <taxon>Hexasterophora</taxon>
        <taxon>Lyssacinosida</taxon>
        <taxon>Leucopsacidae</taxon>
        <taxon>Oopsacas</taxon>
    </lineage>
</organism>
<dbReference type="PROSITE" id="PS50055">
    <property type="entry name" value="TYR_PHOSPHATASE_PTP"/>
    <property type="match status" value="2"/>
</dbReference>
<keyword evidence="7" id="KW-1133">Transmembrane helix</keyword>
<evidence type="ECO:0000259" key="8">
    <source>
        <dbReference type="PROSITE" id="PS50041"/>
    </source>
</evidence>
<sequence length="2484" mass="278735">MKSVDNISHQLESKVGKKLNMKTLCYKIGLFLAIIGSLIRIKSAQAQVPDLTFTFDDTDFSYFKLAENNINWVEAETECKNWGGHLASIGSVQVDSLLYYTIEDIQTHTSCFIGLNDRGSEAGTNADAFVWVDGSNSNYRHFGNTPGPTQYPIGSDTNDDCVRLRYKYGTTISNGWLNGFCDLDRNCYFCNKPATPSECDLIYNGFCYRLYEVSDGINWLDAQSSCAVWGGDLTSITTERVNNYLYTIIPDTVSNCWIGLNDRSVEGTYTWIDGSVYSYTNWTGVVPSGNDEDCVETITTGEGNWETVSCEITINAFLCKRPSSVTTGASFGELINEGLDFQPMSGNTFLYQSLTLACGGDEDNAIVWNFSENSNLSNSEELTATYNSTQTGFSWLDIYNTRQGYYQCQIDDTNSYTIGLFNQTTTISVTETTYSYTVGIDREDVLLLCDPMDSSYSLSNLIWSIGVVLLFTISASLSGIITAQTPNISLIYNDTTFGYFIVSPINWPDAEVECNNWGGNLATINSAVEDSLLFYSAPEPEISYVSCYIGLNDRDVHAGTDASAFVWVDGSANTYTNFGSFPKVSSPSGNDGNDCVRFRYKFGGVLSSGWINRNCTFNRDCYFCTKPGNSQGCDLIYDGSCYRLYEVSTGINWLDAQSSCAVWGGDLTSITTERENNYLYTIIPPATVSNCWIGLNDRDNNDGTYTWIDGSVYSHTNWTGNEPSISNEDCVDIIRGGEGSWRTVDCVMTRNAFLCKRPSSVTTAGGFGQLSNGRLDFETISENTFLFTPHTLAYGGEENIAITWIFSENSDLSSYLPEIATYENMEAGWSWLAVDITKQGYYQCQANSETYTIGLYDPSLTTIAVEGQTYIYIVGVDRDTVLLLCNPTEIGSLSTVMWDSTYNNPIHVNTESATLPTESTAFSCMREGTTIVTINLSITVPEMSVHYGQFLVESFSLTYPSMNLIDIALETKDVSLSINLEGKWTDPEGVDTTSPTLVISEFMQADEGMYTFYTDDNWNQEEVIAMQIKITSSPALTVMDPEEEFTFGGTTFGYFTNSPSIDWLTAQLSCILWGGNLATITSEVKDDLLYYSITDIQTYFRCYIGLNDILVDAGTNGSAFVWVDGSTSTYRNFGTLEYTYPRDVANFDCVRFRYKAGGTGPISDGWINLFCNTPIDCHFCTKPATPSVCDLIYEGSCYRIFDVSTRINWLDAQSSCAVWGGDLTSITTERENNYLYTIIMSNNYWIGLNDRSEEGTYTWTDGATFSYANWTNPPSNDGDCIEINTTGGVSWETVNCEDTINTFVCKRASTSTVTIVGRFGELINERFDFQLLNSNTFLFTSRTLACGGEQSNNILWNFSENSDLSDSEVLTATYSSTETGLSWLAVDITKQGYYQCQINSLSYAIGLYDPALTTVAISGTTYNYTVGVDRQNVLLLCDPMDSGSLSALLWSVEGSVTLPNPFNIYKMIGDKSIGYYSINCSRDGDEISKNKINSRVPQIILQYGDLIIEKFSSVYPVMNNIEIPIGIKNISIPDNIEGRWMLPDGSYSFNTVAISTFTSQNKGVYKLYITNWDGQEVCAIQINITETTDGIEEITNFNISLQVNYTVGSINDILYYSNSEIPDTKIRWTTDSVNDGETKEYSIEYPNPVLLSAVFTNVGTGIHGMTSFYRMSPITLLGSLQLAIKDTVEVTISYEGYNFTTSDISNELFPSPKEIEVPVGTKNVQFTCNIPVCIWKTNLGDMISPTYIIPMVSEDNGGNYSLVRNTSKGVEYTTALVYLRVTPQQGSSISPATIAIPIILIVILACIIIITILLIFFVFKIVKGKRSSYPKQHLNNEPRGSPIKSPNVENESRDNFDYPKSVSNHGYSIMEEKGTLETNFTQSEITSKPEENVYQQSIEIAYEDITEVLDPRMAPIPLDVFKQRMDTIWKKEGALLEEYESLGGKTHRYSCKHASIEENKVKNRFKLIYPYDKSRVILTPQSGNINTDYVNASKIPGFYVKESFIAAQGPKENTLQDFWQMIIENNIANIVMVTNLVESGRRKCEAYFPLKIGKKVIFGPYEIMVDNEEVKTGYTIRMMSVQSMGKIKQLKHFHFTAWPDHDVPTLYDELLLFVSKVHEGLIKTKAPVLVHCSAGVGRSGTFLTLYNLFVAIVQTKPISIYSIVHQMREHRPQMVQTFAQYKFIYLSVLEILLGSTSTPTREFADTFDLYMQSEYTGYVSVFFQQFSELNYQCEKAFDPVCVDAIKECNSGKNPIKDILPSDSNRVVLYSPYWEGDYINASSLDNGEIILTIHPLAETLRDFYQLIYQMEPSLVIMLCSKWELQLIEQNKSQRVVYWPKFSESFQTDSFKLTCEESEKLHYIRNKISLQHMEEESNKIFTQIIANCWNDKGEPDLKKNVLVLQAMLEFHQQFPLAPIIIHCQDGAGMSGVLYTVYKAIKNSREKGFIDIFHIVKKLRNERMNSVTTLNHFLACYTLMNEYCQRI</sequence>
<feature type="domain" description="Tyrosine-protein phosphatase" evidence="9">
    <location>
        <begin position="1935"/>
        <end position="2191"/>
    </location>
</feature>
<evidence type="ECO:0000259" key="9">
    <source>
        <dbReference type="PROSITE" id="PS50055"/>
    </source>
</evidence>
<dbReference type="InterPro" id="IPR000242">
    <property type="entry name" value="PTP_cat"/>
</dbReference>
<dbReference type="PROSITE" id="PS50056">
    <property type="entry name" value="TYR_PHOSPHATASE_2"/>
    <property type="match status" value="2"/>
</dbReference>
<comment type="similarity">
    <text evidence="1">Belongs to the protein-tyrosine phosphatase family.</text>
</comment>
<dbReference type="GO" id="GO:0004725">
    <property type="term" value="F:protein tyrosine phosphatase activity"/>
    <property type="evidence" value="ECO:0007669"/>
    <property type="project" value="UniProtKB-EC"/>
</dbReference>
<feature type="domain" description="C-type lectin" evidence="8">
    <location>
        <begin position="63"/>
        <end position="182"/>
    </location>
</feature>
<proteinExistence type="inferred from homology"/>
<accession>A0AAV7JEA4</accession>
<dbReference type="PANTHER" id="PTHR19134:SF562">
    <property type="entry name" value="PROTEIN-TYROSINE-PHOSPHATASE"/>
    <property type="match status" value="1"/>
</dbReference>
<dbReference type="SUPFAM" id="SSF56436">
    <property type="entry name" value="C-type lectin-like"/>
    <property type="match status" value="6"/>
</dbReference>
<evidence type="ECO:0000256" key="3">
    <source>
        <dbReference type="ARBA" id="ARBA00022801"/>
    </source>
</evidence>
<feature type="domain" description="C-type lectin" evidence="8">
    <location>
        <begin position="492"/>
        <end position="615"/>
    </location>
</feature>
<keyword evidence="7" id="KW-0472">Membrane</keyword>
<dbReference type="PANTHER" id="PTHR19134">
    <property type="entry name" value="RECEPTOR-TYPE TYROSINE-PROTEIN PHOSPHATASE"/>
    <property type="match status" value="1"/>
</dbReference>
<dbReference type="EMBL" id="JAKMXF010000345">
    <property type="protein sequence ID" value="KAI6647144.1"/>
    <property type="molecule type" value="Genomic_DNA"/>
</dbReference>
<protein>
    <recommendedName>
        <fullName evidence="2">protein-tyrosine-phosphatase</fullName>
        <ecNumber evidence="2">3.1.3.48</ecNumber>
    </recommendedName>
</protein>
<name>A0AAV7JEA4_9METZ</name>
<feature type="domain" description="C-type lectin" evidence="8">
    <location>
        <begin position="1193"/>
        <end position="1297"/>
    </location>
</feature>
<dbReference type="Proteomes" id="UP001165289">
    <property type="component" value="Unassembled WGS sequence"/>
</dbReference>
<evidence type="ECO:0000256" key="4">
    <source>
        <dbReference type="ARBA" id="ARBA00022912"/>
    </source>
</evidence>
<feature type="region of interest" description="Disordered" evidence="6">
    <location>
        <begin position="1830"/>
        <end position="1861"/>
    </location>
</feature>
<dbReference type="PROSITE" id="PS00383">
    <property type="entry name" value="TYR_PHOSPHATASE_1"/>
    <property type="match status" value="1"/>
</dbReference>
<dbReference type="InterPro" id="IPR016186">
    <property type="entry name" value="C-type_lectin-like/link_sf"/>
</dbReference>
<feature type="domain" description="C-type lectin" evidence="8">
    <location>
        <begin position="203"/>
        <end position="311"/>
    </location>
</feature>
<dbReference type="CDD" id="cd00047">
    <property type="entry name" value="PTPc"/>
    <property type="match status" value="2"/>
</dbReference>
<dbReference type="PRINTS" id="PR00700">
    <property type="entry name" value="PRTYPHPHTASE"/>
</dbReference>
<evidence type="ECO:0000313" key="12">
    <source>
        <dbReference type="Proteomes" id="UP001165289"/>
    </source>
</evidence>
<dbReference type="CDD" id="cd00037">
    <property type="entry name" value="CLECT"/>
    <property type="match status" value="6"/>
</dbReference>
<dbReference type="Pfam" id="PF00059">
    <property type="entry name" value="Lectin_C"/>
    <property type="match status" value="5"/>
</dbReference>
<comment type="catalytic activity">
    <reaction evidence="5">
        <text>O-phospho-L-tyrosyl-[protein] + H2O = L-tyrosyl-[protein] + phosphate</text>
        <dbReference type="Rhea" id="RHEA:10684"/>
        <dbReference type="Rhea" id="RHEA-COMP:10136"/>
        <dbReference type="Rhea" id="RHEA-COMP:20101"/>
        <dbReference type="ChEBI" id="CHEBI:15377"/>
        <dbReference type="ChEBI" id="CHEBI:43474"/>
        <dbReference type="ChEBI" id="CHEBI:46858"/>
        <dbReference type="ChEBI" id="CHEBI:61978"/>
        <dbReference type="EC" id="3.1.3.48"/>
    </reaction>
</comment>
<comment type="caution">
    <text evidence="11">The sequence shown here is derived from an EMBL/GenBank/DDBJ whole genome shotgun (WGS) entry which is preliminary data.</text>
</comment>
<dbReference type="Gene3D" id="3.90.190.10">
    <property type="entry name" value="Protein tyrosine phosphatase superfamily"/>
    <property type="match status" value="2"/>
</dbReference>
<dbReference type="SUPFAM" id="SSF52799">
    <property type="entry name" value="(Phosphotyrosine protein) phosphatases II"/>
    <property type="match status" value="2"/>
</dbReference>
<dbReference type="Pfam" id="PF00102">
    <property type="entry name" value="Y_phosphatase"/>
    <property type="match status" value="2"/>
</dbReference>
<dbReference type="InterPro" id="IPR016130">
    <property type="entry name" value="Tyr_Pase_AS"/>
</dbReference>
<dbReference type="SMART" id="SM00194">
    <property type="entry name" value="PTPc"/>
    <property type="match status" value="2"/>
</dbReference>
<dbReference type="SMART" id="SM00404">
    <property type="entry name" value="PTPc_motif"/>
    <property type="match status" value="2"/>
</dbReference>
<keyword evidence="12" id="KW-1185">Reference proteome</keyword>
<dbReference type="EC" id="3.1.3.48" evidence="2"/>
<reference evidence="11 12" key="1">
    <citation type="journal article" date="2023" name="BMC Biol.">
        <title>The compact genome of the sponge Oopsacas minuta (Hexactinellida) is lacking key metazoan core genes.</title>
        <authorList>
            <person name="Santini S."/>
            <person name="Schenkelaars Q."/>
            <person name="Jourda C."/>
            <person name="Duchesne M."/>
            <person name="Belahbib H."/>
            <person name="Rocher C."/>
            <person name="Selva M."/>
            <person name="Riesgo A."/>
            <person name="Vervoort M."/>
            <person name="Leys S.P."/>
            <person name="Kodjabachian L."/>
            <person name="Le Bivic A."/>
            <person name="Borchiellini C."/>
            <person name="Claverie J.M."/>
            <person name="Renard E."/>
        </authorList>
    </citation>
    <scope>NUCLEOTIDE SEQUENCE [LARGE SCALE GENOMIC DNA]</scope>
    <source>
        <strain evidence="11">SPO-2</strain>
    </source>
</reference>
<keyword evidence="7" id="KW-0812">Transmembrane</keyword>
<dbReference type="FunFam" id="3.90.190.10:FF:000102">
    <property type="entry name" value="Receptor-type tyrosine-protein phosphatase"/>
    <property type="match status" value="1"/>
</dbReference>
<dbReference type="InterPro" id="IPR029021">
    <property type="entry name" value="Prot-tyrosine_phosphatase-like"/>
</dbReference>
<dbReference type="InterPro" id="IPR001304">
    <property type="entry name" value="C-type_lectin-like"/>
</dbReference>
<evidence type="ECO:0000256" key="7">
    <source>
        <dbReference type="SAM" id="Phobius"/>
    </source>
</evidence>
<dbReference type="InterPro" id="IPR000387">
    <property type="entry name" value="Tyr_Pase_dom"/>
</dbReference>
<dbReference type="InterPro" id="IPR050348">
    <property type="entry name" value="Protein-Tyr_Phosphatase"/>
</dbReference>
<feature type="domain" description="Tyrosine specific protein phosphatases" evidence="10">
    <location>
        <begin position="2416"/>
        <end position="2471"/>
    </location>
</feature>
<evidence type="ECO:0000256" key="1">
    <source>
        <dbReference type="ARBA" id="ARBA00009580"/>
    </source>
</evidence>
<dbReference type="SMART" id="SM00034">
    <property type="entry name" value="CLECT"/>
    <property type="match status" value="6"/>
</dbReference>
<feature type="domain" description="Tyrosine-protein phosphatase" evidence="9">
    <location>
        <begin position="2222"/>
        <end position="2480"/>
    </location>
</feature>
<evidence type="ECO:0000259" key="10">
    <source>
        <dbReference type="PROSITE" id="PS50056"/>
    </source>
</evidence>
<evidence type="ECO:0000256" key="6">
    <source>
        <dbReference type="SAM" id="MobiDB-lite"/>
    </source>
</evidence>
<evidence type="ECO:0000313" key="11">
    <source>
        <dbReference type="EMBL" id="KAI6647144.1"/>
    </source>
</evidence>
<feature type="transmembrane region" description="Helical" evidence="7">
    <location>
        <begin position="1794"/>
        <end position="1819"/>
    </location>
</feature>
<dbReference type="Gene3D" id="3.10.100.10">
    <property type="entry name" value="Mannose-Binding Protein A, subunit A"/>
    <property type="match status" value="6"/>
</dbReference>
<gene>
    <name evidence="11" type="ORF">LOD99_8880</name>
</gene>
<evidence type="ECO:0000256" key="5">
    <source>
        <dbReference type="ARBA" id="ARBA00051722"/>
    </source>
</evidence>
<dbReference type="InterPro" id="IPR016187">
    <property type="entry name" value="CTDL_fold"/>
</dbReference>
<evidence type="ECO:0000256" key="2">
    <source>
        <dbReference type="ARBA" id="ARBA00013064"/>
    </source>
</evidence>
<feature type="domain" description="C-type lectin" evidence="8">
    <location>
        <begin position="1047"/>
        <end position="1172"/>
    </location>
</feature>
<dbReference type="PROSITE" id="PS50041">
    <property type="entry name" value="C_TYPE_LECTIN_2"/>
    <property type="match status" value="6"/>
</dbReference>
<feature type="domain" description="C-type lectin" evidence="8">
    <location>
        <begin position="637"/>
        <end position="746"/>
    </location>
</feature>
<keyword evidence="3" id="KW-0378">Hydrolase</keyword>
<dbReference type="InterPro" id="IPR003595">
    <property type="entry name" value="Tyr_Pase_cat"/>
</dbReference>
<keyword evidence="4" id="KW-0904">Protein phosphatase</keyword>
<feature type="domain" description="Tyrosine specific protein phosphatases" evidence="10">
    <location>
        <begin position="2108"/>
        <end position="2182"/>
    </location>
</feature>